<dbReference type="Proteomes" id="UP000814128">
    <property type="component" value="Unassembled WGS sequence"/>
</dbReference>
<reference evidence="1" key="2">
    <citation type="journal article" date="2022" name="New Phytol.">
        <title>Evolutionary transition to the ectomycorrhizal habit in the genomes of a hyperdiverse lineage of mushroom-forming fungi.</title>
        <authorList>
            <person name="Looney B."/>
            <person name="Miyauchi S."/>
            <person name="Morin E."/>
            <person name="Drula E."/>
            <person name="Courty P.E."/>
            <person name="Kohler A."/>
            <person name="Kuo A."/>
            <person name="LaButti K."/>
            <person name="Pangilinan J."/>
            <person name="Lipzen A."/>
            <person name="Riley R."/>
            <person name="Andreopoulos W."/>
            <person name="He G."/>
            <person name="Johnson J."/>
            <person name="Nolan M."/>
            <person name="Tritt A."/>
            <person name="Barry K.W."/>
            <person name="Grigoriev I.V."/>
            <person name="Nagy L.G."/>
            <person name="Hibbett D."/>
            <person name="Henrissat B."/>
            <person name="Matheny P.B."/>
            <person name="Labbe J."/>
            <person name="Martin F.M."/>
        </authorList>
    </citation>
    <scope>NUCLEOTIDE SEQUENCE</scope>
    <source>
        <strain evidence="1">EC-137</strain>
    </source>
</reference>
<name>A0ACB8QD13_9AGAM</name>
<comment type="caution">
    <text evidence="1">The sequence shown here is derived from an EMBL/GenBank/DDBJ whole genome shotgun (WGS) entry which is preliminary data.</text>
</comment>
<proteinExistence type="predicted"/>
<keyword evidence="2" id="KW-1185">Reference proteome</keyword>
<evidence type="ECO:0000313" key="2">
    <source>
        <dbReference type="Proteomes" id="UP000814128"/>
    </source>
</evidence>
<sequence length="576" mass="64913">MRFGLPRSSSPASIRRPKRHLPYRSTSTYGLFSDSDSDSDSSSGDTWLDSDSDPDTNLDVKSQASKKLSGSTLPSAEQTLVADTVAAIRVRAQYNDPFEDWEREARKEAFYAARRQQAVTRAHQESARIAARGQNAQLQAAVLARELDAVAAQLRAVGIRQSQEAQARDAHWAAQDRARWTSINAVIEAEEAKVRAALEKERKEREEVERKRMEEEERRRKEEDERKKEDEERRRADAERKRREEEKEEAGRKKREKEEAEQKKQKELEKMQAEELQRQEGARKALSMTSPQEDWVEARRMLKARLYLGSYLTALVKAGTESKKLWNERRRKITHRVGQLTNDPQSIAQVSQHILEAVHNPPLPEPIRTALLSTLAKAIILQAETEVIAEPRSATPLGQVAANLLGAIEGFADVFWTKLVQRTGGWIVPASIPAQDVDGNTFDKAAFLKARGHRADEGIAEYTARVAGIMRVYFAVLGARVDAPLARMFQRPRFWAYFARMVSQPRLLASPVAPELLAVALDVAGANAKRTWGAQWIKMLALLYDGVEMKRIGGDAPEAQGTRVRLQLQIERTLGA</sequence>
<dbReference type="EMBL" id="MU273671">
    <property type="protein sequence ID" value="KAI0029506.1"/>
    <property type="molecule type" value="Genomic_DNA"/>
</dbReference>
<gene>
    <name evidence="1" type="ORF">K488DRAFT_88649</name>
</gene>
<protein>
    <submittedName>
        <fullName evidence="1">GLE1-like protein-domain-containing protein</fullName>
    </submittedName>
</protein>
<reference evidence="1" key="1">
    <citation type="submission" date="2021-02" db="EMBL/GenBank/DDBJ databases">
        <authorList>
            <consortium name="DOE Joint Genome Institute"/>
            <person name="Ahrendt S."/>
            <person name="Looney B.P."/>
            <person name="Miyauchi S."/>
            <person name="Morin E."/>
            <person name="Drula E."/>
            <person name="Courty P.E."/>
            <person name="Chicoki N."/>
            <person name="Fauchery L."/>
            <person name="Kohler A."/>
            <person name="Kuo A."/>
            <person name="Labutti K."/>
            <person name="Pangilinan J."/>
            <person name="Lipzen A."/>
            <person name="Riley R."/>
            <person name="Andreopoulos W."/>
            <person name="He G."/>
            <person name="Johnson J."/>
            <person name="Barry K.W."/>
            <person name="Grigoriev I.V."/>
            <person name="Nagy L."/>
            <person name="Hibbett D."/>
            <person name="Henrissat B."/>
            <person name="Matheny P.B."/>
            <person name="Labbe J."/>
            <person name="Martin F."/>
        </authorList>
    </citation>
    <scope>NUCLEOTIDE SEQUENCE</scope>
    <source>
        <strain evidence="1">EC-137</strain>
    </source>
</reference>
<accession>A0ACB8QD13</accession>
<organism evidence="1 2">
    <name type="scientific">Vararia minispora EC-137</name>
    <dbReference type="NCBI Taxonomy" id="1314806"/>
    <lineage>
        <taxon>Eukaryota</taxon>
        <taxon>Fungi</taxon>
        <taxon>Dikarya</taxon>
        <taxon>Basidiomycota</taxon>
        <taxon>Agaricomycotina</taxon>
        <taxon>Agaricomycetes</taxon>
        <taxon>Russulales</taxon>
        <taxon>Lachnocladiaceae</taxon>
        <taxon>Vararia</taxon>
    </lineage>
</organism>
<evidence type="ECO:0000313" key="1">
    <source>
        <dbReference type="EMBL" id="KAI0029506.1"/>
    </source>
</evidence>